<reference evidence="1 2" key="1">
    <citation type="journal article" date="2021" name="Hortic Res">
        <title>High-quality reference genome and annotation aids understanding of berry development for evergreen blueberry (Vaccinium darrowii).</title>
        <authorList>
            <person name="Yu J."/>
            <person name="Hulse-Kemp A.M."/>
            <person name="Babiker E."/>
            <person name="Staton M."/>
        </authorList>
    </citation>
    <scope>NUCLEOTIDE SEQUENCE [LARGE SCALE GENOMIC DNA]</scope>
    <source>
        <strain evidence="2">cv. NJ 8807/NJ 8810</strain>
        <tissue evidence="1">Young leaf</tissue>
    </source>
</reference>
<evidence type="ECO:0000313" key="1">
    <source>
        <dbReference type="EMBL" id="KAH7861420.1"/>
    </source>
</evidence>
<keyword evidence="2" id="KW-1185">Reference proteome</keyword>
<accession>A0ACB7Z766</accession>
<organism evidence="1 2">
    <name type="scientific">Vaccinium darrowii</name>
    <dbReference type="NCBI Taxonomy" id="229202"/>
    <lineage>
        <taxon>Eukaryota</taxon>
        <taxon>Viridiplantae</taxon>
        <taxon>Streptophyta</taxon>
        <taxon>Embryophyta</taxon>
        <taxon>Tracheophyta</taxon>
        <taxon>Spermatophyta</taxon>
        <taxon>Magnoliopsida</taxon>
        <taxon>eudicotyledons</taxon>
        <taxon>Gunneridae</taxon>
        <taxon>Pentapetalae</taxon>
        <taxon>asterids</taxon>
        <taxon>Ericales</taxon>
        <taxon>Ericaceae</taxon>
        <taxon>Vaccinioideae</taxon>
        <taxon>Vaccinieae</taxon>
        <taxon>Vaccinium</taxon>
    </lineage>
</organism>
<comment type="caution">
    <text evidence="1">The sequence shown here is derived from an EMBL/GenBank/DDBJ whole genome shotgun (WGS) entry which is preliminary data.</text>
</comment>
<proteinExistence type="predicted"/>
<dbReference type="Proteomes" id="UP000828048">
    <property type="component" value="Chromosome 4"/>
</dbReference>
<gene>
    <name evidence="1" type="ORF">Vadar_025943</name>
</gene>
<name>A0ACB7Z766_9ERIC</name>
<evidence type="ECO:0000313" key="2">
    <source>
        <dbReference type="Proteomes" id="UP000828048"/>
    </source>
</evidence>
<protein>
    <submittedName>
        <fullName evidence="1">Uncharacterized protein</fullName>
    </submittedName>
</protein>
<dbReference type="EMBL" id="CM037154">
    <property type="protein sequence ID" value="KAH7861420.1"/>
    <property type="molecule type" value="Genomic_DNA"/>
</dbReference>
<sequence>MLPIVGSCIFSCDSLTLFLLLYCSIGVKIHDAIKVTSSDELQKVILLAFQVVKKSVKVRKMARHPVERCSIIAWLSSIVSIFCGKQYQALTNLSRGPLNTALEVVNDVISNRNIIEWLQQFSLEQLSELSTHLYKLLVGGNLIDENVHLVTSVLEILTSTLKISQERKVYQPHFTLSVEGLFKIYKVVNVCCDGIFSHCAELGLKAVPDKLPTIVDVELDSEVEALLRNSIRSLKERVGGGRALGDSNGNNWCAIICKTEGMIWRFKDQQLAYGVVIWCKEVKGYKLMKRQVLANYRRRHCELQASYTISSGWSFDKCPSTCSCSSVSEYLGMNQEVVIMHWACAKITASLAIPNASVLEILLDKVCIIFCSF</sequence>